<accession>A0A151NEU1</accession>
<gene>
    <name evidence="2" type="ORF">Y1Q_0007872</name>
</gene>
<sequence>MGLLGDQGINQVQDVQAESRYKPAVIGQAPRQAGRKRPSKPDLRTEGSVWSRTPQEKERGSVRENKALGNL</sequence>
<keyword evidence="3" id="KW-1185">Reference proteome</keyword>
<proteinExistence type="predicted"/>
<dbReference type="AlphaFoldDB" id="A0A151NEU1"/>
<name>A0A151NEU1_ALLMI</name>
<evidence type="ECO:0000256" key="1">
    <source>
        <dbReference type="SAM" id="MobiDB-lite"/>
    </source>
</evidence>
<dbReference type="EMBL" id="AKHW03003201">
    <property type="protein sequence ID" value="KYO35260.1"/>
    <property type="molecule type" value="Genomic_DNA"/>
</dbReference>
<feature type="compositionally biased region" description="Basic and acidic residues" evidence="1">
    <location>
        <begin position="54"/>
        <end position="71"/>
    </location>
</feature>
<comment type="caution">
    <text evidence="2">The sequence shown here is derived from an EMBL/GenBank/DDBJ whole genome shotgun (WGS) entry which is preliminary data.</text>
</comment>
<organism evidence="2 3">
    <name type="scientific">Alligator mississippiensis</name>
    <name type="common">American alligator</name>
    <dbReference type="NCBI Taxonomy" id="8496"/>
    <lineage>
        <taxon>Eukaryota</taxon>
        <taxon>Metazoa</taxon>
        <taxon>Chordata</taxon>
        <taxon>Craniata</taxon>
        <taxon>Vertebrata</taxon>
        <taxon>Euteleostomi</taxon>
        <taxon>Archelosauria</taxon>
        <taxon>Archosauria</taxon>
        <taxon>Crocodylia</taxon>
        <taxon>Alligatoridae</taxon>
        <taxon>Alligatorinae</taxon>
        <taxon>Alligator</taxon>
    </lineage>
</organism>
<evidence type="ECO:0000313" key="3">
    <source>
        <dbReference type="Proteomes" id="UP000050525"/>
    </source>
</evidence>
<reference evidence="2 3" key="1">
    <citation type="journal article" date="2012" name="Genome Biol.">
        <title>Sequencing three crocodilian genomes to illuminate the evolution of archosaurs and amniotes.</title>
        <authorList>
            <person name="St John J.A."/>
            <person name="Braun E.L."/>
            <person name="Isberg S.R."/>
            <person name="Miles L.G."/>
            <person name="Chong A.Y."/>
            <person name="Gongora J."/>
            <person name="Dalzell P."/>
            <person name="Moran C."/>
            <person name="Bed'hom B."/>
            <person name="Abzhanov A."/>
            <person name="Burgess S.C."/>
            <person name="Cooksey A.M."/>
            <person name="Castoe T.A."/>
            <person name="Crawford N.G."/>
            <person name="Densmore L.D."/>
            <person name="Drew J.C."/>
            <person name="Edwards S.V."/>
            <person name="Faircloth B.C."/>
            <person name="Fujita M.K."/>
            <person name="Greenwold M.J."/>
            <person name="Hoffmann F.G."/>
            <person name="Howard J.M."/>
            <person name="Iguchi T."/>
            <person name="Janes D.E."/>
            <person name="Khan S.Y."/>
            <person name="Kohno S."/>
            <person name="de Koning A.J."/>
            <person name="Lance S.L."/>
            <person name="McCarthy F.M."/>
            <person name="McCormack J.E."/>
            <person name="Merchant M.E."/>
            <person name="Peterson D.G."/>
            <person name="Pollock D.D."/>
            <person name="Pourmand N."/>
            <person name="Raney B.J."/>
            <person name="Roessler K.A."/>
            <person name="Sanford J.R."/>
            <person name="Sawyer R.H."/>
            <person name="Schmidt C.J."/>
            <person name="Triplett E.W."/>
            <person name="Tuberville T.D."/>
            <person name="Venegas-Anaya M."/>
            <person name="Howard J.T."/>
            <person name="Jarvis E.D."/>
            <person name="Guillette L.J.Jr."/>
            <person name="Glenn T.C."/>
            <person name="Green R.E."/>
            <person name="Ray D.A."/>
        </authorList>
    </citation>
    <scope>NUCLEOTIDE SEQUENCE [LARGE SCALE GENOMIC DNA]</scope>
    <source>
        <strain evidence="2">KSC_2009_1</strain>
    </source>
</reference>
<protein>
    <submittedName>
        <fullName evidence="2">Uncharacterized protein</fullName>
    </submittedName>
</protein>
<evidence type="ECO:0000313" key="2">
    <source>
        <dbReference type="EMBL" id="KYO35260.1"/>
    </source>
</evidence>
<feature type="region of interest" description="Disordered" evidence="1">
    <location>
        <begin position="1"/>
        <end position="71"/>
    </location>
</feature>
<dbReference type="Proteomes" id="UP000050525">
    <property type="component" value="Unassembled WGS sequence"/>
</dbReference>